<dbReference type="EMBL" id="CP114066">
    <property type="protein sequence ID" value="WAT20982.1"/>
    <property type="molecule type" value="Genomic_DNA"/>
</dbReference>
<accession>A0ABY7HZR1</accession>
<dbReference type="PANTHER" id="PTHR34976:SF2">
    <property type="entry name" value="TYPE VII SECRETION SYSTEM PROTEIN ESSD"/>
    <property type="match status" value="1"/>
</dbReference>
<feature type="region of interest" description="Disordered" evidence="5">
    <location>
        <begin position="606"/>
        <end position="626"/>
    </location>
</feature>
<evidence type="ECO:0000256" key="3">
    <source>
        <dbReference type="ARBA" id="ARBA00034117"/>
    </source>
</evidence>
<name>A0ABY7HZR1_9BACI</name>
<dbReference type="PANTHER" id="PTHR34976">
    <property type="entry name" value="RIBONUCLEASE YQCG-RELATED"/>
    <property type="match status" value="1"/>
</dbReference>
<dbReference type="Pfam" id="PF04740">
    <property type="entry name" value="LXG"/>
    <property type="match status" value="1"/>
</dbReference>
<dbReference type="InterPro" id="IPR051768">
    <property type="entry name" value="Bact_secretion_toxin"/>
</dbReference>
<comment type="subcellular location">
    <subcellularLocation>
        <location evidence="1">Secreted</location>
    </subcellularLocation>
</comment>
<organism evidence="7 8">
    <name type="scientific">Bacillus halotolerans</name>
    <dbReference type="NCBI Taxonomy" id="260554"/>
    <lineage>
        <taxon>Bacteria</taxon>
        <taxon>Bacillati</taxon>
        <taxon>Bacillota</taxon>
        <taxon>Bacilli</taxon>
        <taxon>Bacillales</taxon>
        <taxon>Bacillaceae</taxon>
        <taxon>Bacillus</taxon>
    </lineage>
</organism>
<evidence type="ECO:0000313" key="7">
    <source>
        <dbReference type="EMBL" id="WAT20982.1"/>
    </source>
</evidence>
<dbReference type="Pfam" id="PF14449">
    <property type="entry name" value="PT-TG"/>
    <property type="match status" value="1"/>
</dbReference>
<feature type="coiled-coil region" evidence="4">
    <location>
        <begin position="7"/>
        <end position="44"/>
    </location>
</feature>
<feature type="domain" description="LXG" evidence="6">
    <location>
        <begin position="1"/>
        <end position="235"/>
    </location>
</feature>
<keyword evidence="2" id="KW-0964">Secreted</keyword>
<keyword evidence="8" id="KW-1185">Reference proteome</keyword>
<dbReference type="PROSITE" id="PS51756">
    <property type="entry name" value="LXG"/>
    <property type="match status" value="1"/>
</dbReference>
<dbReference type="RefSeq" id="WP_217827469.1">
    <property type="nucleotide sequence ID" value="NZ_CP101718.1"/>
</dbReference>
<sequence length="626" mass="69532">MSKVFESQSLIDEAKNRKKQYETLEEQLNTLKKAFQEVADLGDDFKGKGADNIKDFFQGQAEIADSWLTLVSAQIAFLNGISGDIKDQELSDSYVETSFLDHELPNGDLKASEIVSAHKAEIDSILSGISDIIDLDMYTLDNYADKMGDAQKIRRDTITAVDKLDESLTTEYQNLESLDNAVLSKYSVLMQATSNGKSASPMYYDKKAFHSNEVYKSAIEVEKQGTTYIDAKTEQAEARRLQEKAEEEANKPWYEKTWDGVCTFTGEVTGYYDYKRATEGVDPVTGEKLSAAERVTAGAMAAAGFIPVVGWAGRAFKGGKAIYKTGKAAIAAEHALDAYKTGKSLDILKMTEMGAYGLVASNGFSEAVTGRDMFGNEVSEEKRKQGALEAALSLVGAGALAKHIDKGIPLAKSPQVAKVEKGKKILDQVKEFKVPTNVKIRVHKTVTPDGTTFPIVHADVKTKAVKDLGIVKMVSSGNTNIVDKINYDLIKRYVKDVEARTSRKIPKNQVEKLKEALRKKEYKKLTPLQTRKHRRAFNKIKDQLIEEWEKNTGQTWPTYSEDVISKKTGEPVRKKGDKYDAHHIIENSFEGEHEWWNIHPAKFPNEHQSGIHGTGSPSNELFKGGK</sequence>
<evidence type="ECO:0000256" key="1">
    <source>
        <dbReference type="ARBA" id="ARBA00004613"/>
    </source>
</evidence>
<keyword evidence="4" id="KW-0175">Coiled coil</keyword>
<dbReference type="InterPro" id="IPR006829">
    <property type="entry name" value="LXG_dom"/>
</dbReference>
<evidence type="ECO:0000256" key="4">
    <source>
        <dbReference type="SAM" id="Coils"/>
    </source>
</evidence>
<evidence type="ECO:0000313" key="8">
    <source>
        <dbReference type="Proteomes" id="UP001164713"/>
    </source>
</evidence>
<evidence type="ECO:0000256" key="2">
    <source>
        <dbReference type="ARBA" id="ARBA00022525"/>
    </source>
</evidence>
<protein>
    <submittedName>
        <fullName evidence="7">T7SS effector LXG polymorphic toxin</fullName>
    </submittedName>
</protein>
<comment type="similarity">
    <text evidence="3">In the N-terminal section; belongs to the LXG family.</text>
</comment>
<reference evidence="7" key="1">
    <citation type="submission" date="2022-12" db="EMBL/GenBank/DDBJ databases">
        <title>Genomic of Bacillus halotolerans.</title>
        <authorList>
            <person name="Xu G."/>
            <person name="Ding Y."/>
        </authorList>
    </citation>
    <scope>NUCLEOTIDE SEQUENCE</scope>
    <source>
        <strain evidence="7">B13</strain>
    </source>
</reference>
<dbReference type="InterPro" id="IPR027797">
    <property type="entry name" value="PT-TG_dom"/>
</dbReference>
<evidence type="ECO:0000259" key="6">
    <source>
        <dbReference type="PROSITE" id="PS51756"/>
    </source>
</evidence>
<gene>
    <name evidence="7" type="ORF">O0R52_18830</name>
</gene>
<dbReference type="Proteomes" id="UP001164713">
    <property type="component" value="Chromosome"/>
</dbReference>
<evidence type="ECO:0000256" key="5">
    <source>
        <dbReference type="SAM" id="MobiDB-lite"/>
    </source>
</evidence>
<proteinExistence type="inferred from homology"/>